<gene>
    <name evidence="1" type="ORF">I551_8652</name>
</gene>
<evidence type="ECO:0000313" key="2">
    <source>
        <dbReference type="Proteomes" id="UP000020681"/>
    </source>
</evidence>
<dbReference type="EMBL" id="JAOL01000019">
    <property type="protein sequence ID" value="EUA94090.1"/>
    <property type="molecule type" value="Genomic_DNA"/>
</dbReference>
<sequence length="46" mass="4831">MAAIDVPSSRDVDELEVARELVRQAREAGVGLTGLAIAQGDDQNGH</sequence>
<organism evidence="1 2">
    <name type="scientific">Mycobacterium ulcerans str. Harvey</name>
    <dbReference type="NCBI Taxonomy" id="1299332"/>
    <lineage>
        <taxon>Bacteria</taxon>
        <taxon>Bacillati</taxon>
        <taxon>Actinomycetota</taxon>
        <taxon>Actinomycetes</taxon>
        <taxon>Mycobacteriales</taxon>
        <taxon>Mycobacteriaceae</taxon>
        <taxon>Mycobacterium</taxon>
        <taxon>Mycobacterium ulcerans group</taxon>
    </lineage>
</organism>
<evidence type="ECO:0000313" key="1">
    <source>
        <dbReference type="EMBL" id="EUA94090.1"/>
    </source>
</evidence>
<protein>
    <submittedName>
        <fullName evidence="1">Transposase for the insertion element IS2606</fullName>
    </submittedName>
</protein>
<dbReference type="Proteomes" id="UP000020681">
    <property type="component" value="Unassembled WGS sequence"/>
</dbReference>
<name>A0ABP3AUE3_MYCUL</name>
<keyword evidence="2" id="KW-1185">Reference proteome</keyword>
<reference evidence="1 2" key="1">
    <citation type="submission" date="2014-01" db="EMBL/GenBank/DDBJ databases">
        <authorList>
            <person name="Dobos K."/>
            <person name="Lenaerts A."/>
            <person name="Ordway D."/>
            <person name="DeGroote M.A."/>
            <person name="Parker T."/>
            <person name="Sizemore C."/>
            <person name="Tallon L.J."/>
            <person name="Sadzewicz L.K."/>
            <person name="Sengamalay N."/>
            <person name="Fraser C.M."/>
            <person name="Hine E."/>
            <person name="Shefchek K.A."/>
            <person name="Das S.P."/>
            <person name="Tettelin H."/>
        </authorList>
    </citation>
    <scope>NUCLEOTIDE SEQUENCE [LARGE SCALE GENOMIC DNA]</scope>
    <source>
        <strain evidence="1 2">Harvey</strain>
    </source>
</reference>
<proteinExistence type="predicted"/>
<comment type="caution">
    <text evidence="1">The sequence shown here is derived from an EMBL/GenBank/DDBJ whole genome shotgun (WGS) entry which is preliminary data.</text>
</comment>
<accession>A0ABP3AUE3</accession>